<keyword evidence="8" id="KW-0249">Electron transport</keyword>
<dbReference type="EMBL" id="QXTF01000004">
    <property type="protein sequence ID" value="RIX27085.1"/>
    <property type="molecule type" value="Genomic_DNA"/>
</dbReference>
<dbReference type="PROSITE" id="PS50857">
    <property type="entry name" value="COX2_CUA"/>
    <property type="match status" value="1"/>
</dbReference>
<evidence type="ECO:0000256" key="11">
    <source>
        <dbReference type="ARBA" id="ARBA00023136"/>
    </source>
</evidence>
<evidence type="ECO:0000256" key="15">
    <source>
        <dbReference type="SAM" id="MobiDB-lite"/>
    </source>
</evidence>
<evidence type="ECO:0000256" key="1">
    <source>
        <dbReference type="ARBA" id="ARBA00004651"/>
    </source>
</evidence>
<gene>
    <name evidence="19" type="primary">cyoA</name>
    <name evidence="19" type="ORF">D3M59_11080</name>
</gene>
<keyword evidence="9 16" id="KW-1133">Transmembrane helix</keyword>
<evidence type="ECO:0000256" key="3">
    <source>
        <dbReference type="ARBA" id="ARBA00022448"/>
    </source>
</evidence>
<dbReference type="GO" id="GO:0009486">
    <property type="term" value="F:cytochrome bo3 ubiquinol oxidase activity"/>
    <property type="evidence" value="ECO:0007669"/>
    <property type="project" value="InterPro"/>
</dbReference>
<feature type="region of interest" description="Disordered" evidence="15">
    <location>
        <begin position="303"/>
        <end position="391"/>
    </location>
</feature>
<evidence type="ECO:0000256" key="9">
    <source>
        <dbReference type="ARBA" id="ARBA00022989"/>
    </source>
</evidence>
<evidence type="ECO:0000256" key="16">
    <source>
        <dbReference type="SAM" id="Phobius"/>
    </source>
</evidence>
<feature type="domain" description="Cytochrome oxidase subunit II transmembrane region profile" evidence="18">
    <location>
        <begin position="23"/>
        <end position="119"/>
    </location>
</feature>
<keyword evidence="6 16" id="KW-0812">Transmembrane</keyword>
<dbReference type="CDD" id="cd04212">
    <property type="entry name" value="CuRO_UO_II"/>
    <property type="match status" value="1"/>
</dbReference>
<dbReference type="PANTHER" id="PTHR22888">
    <property type="entry name" value="CYTOCHROME C OXIDASE, SUBUNIT II"/>
    <property type="match status" value="1"/>
</dbReference>
<keyword evidence="4" id="KW-1003">Cell membrane</keyword>
<protein>
    <recommendedName>
        <fullName evidence="14">Ubiquinol oxidase polypeptide II</fullName>
    </recommendedName>
</protein>
<dbReference type="PANTHER" id="PTHR22888:SF18">
    <property type="entry name" value="CYTOCHROME BO(3) UBIQUINOL OXIDASE SUBUNIT 2"/>
    <property type="match status" value="1"/>
</dbReference>
<proteinExistence type="inferred from homology"/>
<dbReference type="Pfam" id="PF00116">
    <property type="entry name" value="COX2"/>
    <property type="match status" value="1"/>
</dbReference>
<feature type="domain" description="Cytochrome oxidase subunit II copper A binding" evidence="17">
    <location>
        <begin position="135"/>
        <end position="247"/>
    </location>
</feature>
<reference evidence="19 20" key="1">
    <citation type="submission" date="2018-09" db="EMBL/GenBank/DDBJ databases">
        <title>Sphingomonas sp. DAC4.</title>
        <authorList>
            <person name="Seo T."/>
        </authorList>
    </citation>
    <scope>NUCLEOTIDE SEQUENCE [LARGE SCALE GENOMIC DNA]</scope>
    <source>
        <strain evidence="19 20">DAC4</strain>
    </source>
</reference>
<dbReference type="GO" id="GO:0042773">
    <property type="term" value="P:ATP synthesis coupled electron transport"/>
    <property type="evidence" value="ECO:0007669"/>
    <property type="project" value="TreeGrafter"/>
</dbReference>
<dbReference type="AlphaFoldDB" id="A0A418PYL7"/>
<keyword evidence="11 16" id="KW-0472">Membrane</keyword>
<evidence type="ECO:0000256" key="13">
    <source>
        <dbReference type="ARBA" id="ARBA00023288"/>
    </source>
</evidence>
<dbReference type="GO" id="GO:0004129">
    <property type="term" value="F:cytochrome-c oxidase activity"/>
    <property type="evidence" value="ECO:0007669"/>
    <property type="project" value="InterPro"/>
</dbReference>
<feature type="compositionally biased region" description="Basic and acidic residues" evidence="15">
    <location>
        <begin position="303"/>
        <end position="316"/>
    </location>
</feature>
<evidence type="ECO:0000256" key="2">
    <source>
        <dbReference type="ARBA" id="ARBA00007866"/>
    </source>
</evidence>
<evidence type="ECO:0000313" key="19">
    <source>
        <dbReference type="EMBL" id="RIX27085.1"/>
    </source>
</evidence>
<dbReference type="Proteomes" id="UP000285023">
    <property type="component" value="Unassembled WGS sequence"/>
</dbReference>
<dbReference type="GO" id="GO:0016682">
    <property type="term" value="F:oxidoreductase activity, acting on diphenols and related substances as donors, oxygen as acceptor"/>
    <property type="evidence" value="ECO:0007669"/>
    <property type="project" value="InterPro"/>
</dbReference>
<dbReference type="NCBIfam" id="TIGR01433">
    <property type="entry name" value="CyoA"/>
    <property type="match status" value="1"/>
</dbReference>
<evidence type="ECO:0000259" key="17">
    <source>
        <dbReference type="PROSITE" id="PS50857"/>
    </source>
</evidence>
<keyword evidence="7" id="KW-0732">Signal</keyword>
<dbReference type="PROSITE" id="PS50999">
    <property type="entry name" value="COX2_TM"/>
    <property type="match status" value="1"/>
</dbReference>
<evidence type="ECO:0000256" key="14">
    <source>
        <dbReference type="ARBA" id="ARBA00030198"/>
    </source>
</evidence>
<evidence type="ECO:0000256" key="6">
    <source>
        <dbReference type="ARBA" id="ARBA00022692"/>
    </source>
</evidence>
<keyword evidence="3" id="KW-0813">Transport</keyword>
<comment type="caution">
    <text evidence="19">The sequence shown here is derived from an EMBL/GenBank/DDBJ whole genome shotgun (WGS) entry which is preliminary data.</text>
</comment>
<keyword evidence="20" id="KW-1185">Reference proteome</keyword>
<dbReference type="InterPro" id="IPR011759">
    <property type="entry name" value="Cyt_c_oxidase_su2_TM_dom"/>
</dbReference>
<dbReference type="OrthoDB" id="9783445at2"/>
<evidence type="ECO:0000256" key="5">
    <source>
        <dbReference type="ARBA" id="ARBA00022660"/>
    </source>
</evidence>
<dbReference type="Pfam" id="PF06481">
    <property type="entry name" value="COX_ARM"/>
    <property type="match status" value="1"/>
</dbReference>
<name>A0A418PYL7_9SPHN</name>
<dbReference type="InterPro" id="IPR034227">
    <property type="entry name" value="CuRO_UO_II"/>
</dbReference>
<accession>A0A418PYL7</accession>
<dbReference type="GO" id="GO:0005886">
    <property type="term" value="C:plasma membrane"/>
    <property type="evidence" value="ECO:0007669"/>
    <property type="project" value="UniProtKB-SubCell"/>
</dbReference>
<evidence type="ECO:0000256" key="7">
    <source>
        <dbReference type="ARBA" id="ARBA00022729"/>
    </source>
</evidence>
<dbReference type="RefSeq" id="WP_119533740.1">
    <property type="nucleotide sequence ID" value="NZ_QXTF01000004.1"/>
</dbReference>
<feature type="transmembrane region" description="Helical" evidence="16">
    <location>
        <begin position="89"/>
        <end position="109"/>
    </location>
</feature>
<feature type="transmembrane region" description="Helical" evidence="16">
    <location>
        <begin position="45"/>
        <end position="69"/>
    </location>
</feature>
<dbReference type="InterPro" id="IPR002429">
    <property type="entry name" value="CcO_II-like_C"/>
</dbReference>
<dbReference type="Gene3D" id="2.60.40.420">
    <property type="entry name" value="Cupredoxins - blue copper proteins"/>
    <property type="match status" value="1"/>
</dbReference>
<evidence type="ECO:0000259" key="18">
    <source>
        <dbReference type="PROSITE" id="PS50999"/>
    </source>
</evidence>
<keyword evidence="12" id="KW-0564">Palmitate</keyword>
<dbReference type="InterPro" id="IPR006333">
    <property type="entry name" value="Cyt_o_ubiquinol_oxidase_su2"/>
</dbReference>
<evidence type="ECO:0000256" key="4">
    <source>
        <dbReference type="ARBA" id="ARBA00022475"/>
    </source>
</evidence>
<dbReference type="InterPro" id="IPR010514">
    <property type="entry name" value="COX_ARM"/>
</dbReference>
<dbReference type="InterPro" id="IPR036257">
    <property type="entry name" value="Cyt_c_oxidase_su2_TM_sf"/>
</dbReference>
<evidence type="ECO:0000256" key="8">
    <source>
        <dbReference type="ARBA" id="ARBA00022982"/>
    </source>
</evidence>
<keyword evidence="10" id="KW-0560">Oxidoreductase</keyword>
<dbReference type="SUPFAM" id="SSF49503">
    <property type="entry name" value="Cupredoxins"/>
    <property type="match status" value="1"/>
</dbReference>
<dbReference type="GO" id="GO:0005507">
    <property type="term" value="F:copper ion binding"/>
    <property type="evidence" value="ECO:0007669"/>
    <property type="project" value="InterPro"/>
</dbReference>
<keyword evidence="13" id="KW-0449">Lipoprotein</keyword>
<dbReference type="InterPro" id="IPR008972">
    <property type="entry name" value="Cupredoxin"/>
</dbReference>
<organism evidence="19 20">
    <name type="scientific">Sphingomonas edaphi</name>
    <dbReference type="NCBI Taxonomy" id="2315689"/>
    <lineage>
        <taxon>Bacteria</taxon>
        <taxon>Pseudomonadati</taxon>
        <taxon>Pseudomonadota</taxon>
        <taxon>Alphaproteobacteria</taxon>
        <taxon>Sphingomonadales</taxon>
        <taxon>Sphingomonadaceae</taxon>
        <taxon>Sphingomonas</taxon>
    </lineage>
</organism>
<evidence type="ECO:0000256" key="10">
    <source>
        <dbReference type="ARBA" id="ARBA00023002"/>
    </source>
</evidence>
<comment type="subcellular location">
    <subcellularLocation>
        <location evidence="1">Cell membrane</location>
        <topology evidence="1">Multi-pass membrane protein</topology>
    </subcellularLocation>
</comment>
<evidence type="ECO:0000313" key="20">
    <source>
        <dbReference type="Proteomes" id="UP000285023"/>
    </source>
</evidence>
<comment type="similarity">
    <text evidence="2">Belongs to the cytochrome c oxidase subunit 2 family.</text>
</comment>
<dbReference type="SUPFAM" id="SSF81464">
    <property type="entry name" value="Cytochrome c oxidase subunit II-like, transmembrane region"/>
    <property type="match status" value="1"/>
</dbReference>
<evidence type="ECO:0000256" key="12">
    <source>
        <dbReference type="ARBA" id="ARBA00023139"/>
    </source>
</evidence>
<keyword evidence="5" id="KW-0679">Respiratory chain</keyword>
<dbReference type="InterPro" id="IPR045187">
    <property type="entry name" value="CcO_II"/>
</dbReference>
<dbReference type="Gene3D" id="1.10.287.90">
    <property type="match status" value="1"/>
</dbReference>
<sequence length="391" mass="42515">MSKSSLSLPARTKHLLLVPLLLLCAACQGEVLNPAGDIARQQRDIIYISTGLMLLIIIPVMILIVVFAWRYRKGKGGTYDPNFDHSTALELVIWSAPLLIIIMLGALTWSSTHLLDPFRPLDRISGGKDAQKPVGEPLRVQVVSMDWKWLFIYPEQGVATVNELVLPVDRQVRFDITSTNMMNTFYAPTLAGMIYAMPGMRSTLHAVLNKPGTYEGLSANYSGAGFSDMRFKLHGVDQAGFDRWVAGARGSGKALDLATYRQLEKPSEKVPAMRFAATDGDLFRRILERCVEPGTKCMSEIMAHDRRGGGDPHDMRPGAGMPGRASQPPHGHKPEGAIFKSPSEKGSGPNVTKPADPNKASGTTRPGAPENRNMTAIHPVLAPLAGRDAAA</sequence>